<organism evidence="1 2">
    <name type="scientific">Acinetobacter soli</name>
    <dbReference type="NCBI Taxonomy" id="487316"/>
    <lineage>
        <taxon>Bacteria</taxon>
        <taxon>Pseudomonadati</taxon>
        <taxon>Pseudomonadota</taxon>
        <taxon>Gammaproteobacteria</taxon>
        <taxon>Moraxellales</taxon>
        <taxon>Moraxellaceae</taxon>
        <taxon>Acinetobacter</taxon>
    </lineage>
</organism>
<name>A0A1P8EJ94_9GAMM</name>
<protein>
    <submittedName>
        <fullName evidence="1">Uncharacterized protein</fullName>
    </submittedName>
</protein>
<gene>
    <name evidence="1" type="ORF">BEN76_09715</name>
</gene>
<evidence type="ECO:0000313" key="2">
    <source>
        <dbReference type="Proteomes" id="UP000185674"/>
    </source>
</evidence>
<sequence length="61" mass="6837">MGALIYLLLYNAYAAKGLKTAICNKDDTHCSEVFYLKFQYTNSFSLTFLTNSTQALSLNNS</sequence>
<proteinExistence type="predicted"/>
<dbReference type="EMBL" id="CP016896">
    <property type="protein sequence ID" value="APV36278.1"/>
    <property type="molecule type" value="Genomic_DNA"/>
</dbReference>
<dbReference type="KEGG" id="asol:BEN76_09715"/>
<dbReference type="Proteomes" id="UP000185674">
    <property type="component" value="Chromosome"/>
</dbReference>
<evidence type="ECO:0000313" key="1">
    <source>
        <dbReference type="EMBL" id="APV36278.1"/>
    </source>
</evidence>
<reference evidence="1 2" key="1">
    <citation type="submission" date="2016-08" db="EMBL/GenBank/DDBJ databases">
        <title>Complete genome sequence of Acinetobacter baylyi strain GFJ2.</title>
        <authorList>
            <person name="Tabata M."/>
            <person name="Kuboki S."/>
            <person name="Gibu N."/>
            <person name="Kinouchi Y."/>
            <person name="Vangnai A."/>
            <person name="Kasai D."/>
            <person name="Fukuda M."/>
        </authorList>
    </citation>
    <scope>NUCLEOTIDE SEQUENCE [LARGE SCALE GENOMIC DNA]</scope>
    <source>
        <strain evidence="1 2">GFJ2</strain>
    </source>
</reference>
<accession>A0A1P8EJ94</accession>
<dbReference type="AlphaFoldDB" id="A0A1P8EJ94"/>